<sequence>MWAVVEIAPVDSVDPFVMPSRSIGQLRGNRTFVGHVVLRFLVLLAGLKSFPLTTRRLSSGLLGSTTRRSSSGSMLGPFDVCRVGR</sequence>
<dbReference type="EMBL" id="JAGKQM010000019">
    <property type="protein sequence ID" value="KAH0859000.1"/>
    <property type="molecule type" value="Genomic_DNA"/>
</dbReference>
<reference evidence="2 3" key="1">
    <citation type="submission" date="2021-05" db="EMBL/GenBank/DDBJ databases">
        <title>Genome Assembly of Synthetic Allotetraploid Brassica napus Reveals Homoeologous Exchanges between Subgenomes.</title>
        <authorList>
            <person name="Davis J.T."/>
        </authorList>
    </citation>
    <scope>NUCLEOTIDE SEQUENCE [LARGE SCALE GENOMIC DNA]</scope>
    <source>
        <strain evidence="3">cv. Da-Ae</strain>
        <tissue evidence="2">Seedling</tissue>
    </source>
</reference>
<proteinExistence type="predicted"/>
<gene>
    <name evidence="2" type="ORF">HID58_087261</name>
</gene>
<organism evidence="2 3">
    <name type="scientific">Brassica napus</name>
    <name type="common">Rape</name>
    <dbReference type="NCBI Taxonomy" id="3708"/>
    <lineage>
        <taxon>Eukaryota</taxon>
        <taxon>Viridiplantae</taxon>
        <taxon>Streptophyta</taxon>
        <taxon>Embryophyta</taxon>
        <taxon>Tracheophyta</taxon>
        <taxon>Spermatophyta</taxon>
        <taxon>Magnoliopsida</taxon>
        <taxon>eudicotyledons</taxon>
        <taxon>Gunneridae</taxon>
        <taxon>Pentapetalae</taxon>
        <taxon>rosids</taxon>
        <taxon>malvids</taxon>
        <taxon>Brassicales</taxon>
        <taxon>Brassicaceae</taxon>
        <taxon>Brassiceae</taxon>
        <taxon>Brassica</taxon>
    </lineage>
</organism>
<dbReference type="Proteomes" id="UP000824890">
    <property type="component" value="Unassembled WGS sequence"/>
</dbReference>
<evidence type="ECO:0000313" key="2">
    <source>
        <dbReference type="EMBL" id="KAH0859000.1"/>
    </source>
</evidence>
<name>A0ABQ7XST1_BRANA</name>
<evidence type="ECO:0000313" key="3">
    <source>
        <dbReference type="Proteomes" id="UP000824890"/>
    </source>
</evidence>
<evidence type="ECO:0000256" key="1">
    <source>
        <dbReference type="SAM" id="MobiDB-lite"/>
    </source>
</evidence>
<protein>
    <submittedName>
        <fullName evidence="2">Uncharacterized protein</fullName>
    </submittedName>
</protein>
<comment type="caution">
    <text evidence="2">The sequence shown here is derived from an EMBL/GenBank/DDBJ whole genome shotgun (WGS) entry which is preliminary data.</text>
</comment>
<keyword evidence="3" id="KW-1185">Reference proteome</keyword>
<accession>A0ABQ7XST1</accession>
<feature type="compositionally biased region" description="Low complexity" evidence="1">
    <location>
        <begin position="62"/>
        <end position="73"/>
    </location>
</feature>
<feature type="non-terminal residue" evidence="2">
    <location>
        <position position="85"/>
    </location>
</feature>
<feature type="region of interest" description="Disordered" evidence="1">
    <location>
        <begin position="62"/>
        <end position="85"/>
    </location>
</feature>